<feature type="transmembrane region" description="Helical" evidence="1">
    <location>
        <begin position="120"/>
        <end position="142"/>
    </location>
</feature>
<accession>A0A512AJG5</accession>
<feature type="transmembrane region" description="Helical" evidence="1">
    <location>
        <begin position="308"/>
        <end position="330"/>
    </location>
</feature>
<dbReference type="Proteomes" id="UP000321464">
    <property type="component" value="Unassembled WGS sequence"/>
</dbReference>
<evidence type="ECO:0000313" key="3">
    <source>
        <dbReference type="Proteomes" id="UP000321464"/>
    </source>
</evidence>
<proteinExistence type="predicted"/>
<feature type="transmembrane region" description="Helical" evidence="1">
    <location>
        <begin position="163"/>
        <end position="186"/>
    </location>
</feature>
<evidence type="ECO:0000256" key="1">
    <source>
        <dbReference type="SAM" id="Phobius"/>
    </source>
</evidence>
<feature type="transmembrane region" description="Helical" evidence="1">
    <location>
        <begin position="231"/>
        <end position="249"/>
    </location>
</feature>
<gene>
    <name evidence="2" type="ORF">NSE01_16680</name>
</gene>
<feature type="transmembrane region" description="Helical" evidence="1">
    <location>
        <begin position="52"/>
        <end position="70"/>
    </location>
</feature>
<comment type="caution">
    <text evidence="2">The sequence shown here is derived from an EMBL/GenBank/DDBJ whole genome shotgun (WGS) entry which is preliminary data.</text>
</comment>
<organism evidence="2 3">
    <name type="scientific">Novosphingobium sediminis</name>
    <dbReference type="NCBI Taxonomy" id="707214"/>
    <lineage>
        <taxon>Bacteria</taxon>
        <taxon>Pseudomonadati</taxon>
        <taxon>Pseudomonadota</taxon>
        <taxon>Alphaproteobacteria</taxon>
        <taxon>Sphingomonadales</taxon>
        <taxon>Sphingomonadaceae</taxon>
        <taxon>Novosphingobium</taxon>
    </lineage>
</organism>
<dbReference type="AlphaFoldDB" id="A0A512AJG5"/>
<evidence type="ECO:0000313" key="2">
    <source>
        <dbReference type="EMBL" id="GEN99835.1"/>
    </source>
</evidence>
<reference evidence="2 3" key="1">
    <citation type="submission" date="2019-07" db="EMBL/GenBank/DDBJ databases">
        <title>Whole genome shotgun sequence of Novosphingobium sediminis NBRC 106119.</title>
        <authorList>
            <person name="Hosoyama A."/>
            <person name="Uohara A."/>
            <person name="Ohji S."/>
            <person name="Ichikawa N."/>
        </authorList>
    </citation>
    <scope>NUCLEOTIDE SEQUENCE [LARGE SCALE GENOMIC DNA]</scope>
    <source>
        <strain evidence="2 3">NBRC 106119</strain>
    </source>
</reference>
<feature type="transmembrane region" description="Helical" evidence="1">
    <location>
        <begin position="77"/>
        <end position="100"/>
    </location>
</feature>
<keyword evidence="1" id="KW-1133">Transmembrane helix</keyword>
<protein>
    <submittedName>
        <fullName evidence="2">Uncharacterized protein</fullName>
    </submittedName>
</protein>
<name>A0A512AJG5_9SPHN</name>
<feature type="transmembrane region" description="Helical" evidence="1">
    <location>
        <begin position="201"/>
        <end position="219"/>
    </location>
</feature>
<keyword evidence="1" id="KW-0472">Membrane</keyword>
<dbReference type="EMBL" id="BJYR01000012">
    <property type="protein sequence ID" value="GEN99835.1"/>
    <property type="molecule type" value="Genomic_DNA"/>
</dbReference>
<keyword evidence="3" id="KW-1185">Reference proteome</keyword>
<keyword evidence="1" id="KW-0812">Transmembrane</keyword>
<sequence length="336" mass="36298">MLNPDGEAGSSKDISPMVPPEAMAEALTETLPPVLPTALPNSGSLERNLRKWSGWIGPVISLAILAAVLWQLRKIDWAQVWSIVPTSPLIWLVLAASYFAGPVADWVIFRKLWGIPVSGIFPLLKKLIGNELLLGYVGEVYFYDWARRHVKMEGSPFGAVKDVAILSALAGNIMTVLLLIFTWPIISQLGLDGGGAGDSHVLATSIGVVLVTSLVIMFFRNGLLSLPKAELAFVFVVHTLRIVANTGLSALAWHLILPSVGMGSWLLFATVRLLLSRLPLIPNKDIAFAGISTLLVGSQVQTSDMIAMISLLIVATHVVLFIGLMLLDLVQKEKNA</sequence>